<dbReference type="EMBL" id="CAJZBQ010000035">
    <property type="protein sequence ID" value="CAG9324056.1"/>
    <property type="molecule type" value="Genomic_DNA"/>
</dbReference>
<dbReference type="Proteomes" id="UP001162131">
    <property type="component" value="Unassembled WGS sequence"/>
</dbReference>
<accession>A0AAU9JDI4</accession>
<dbReference type="Gene3D" id="3.30.1520.10">
    <property type="entry name" value="Phox-like domain"/>
    <property type="match status" value="1"/>
</dbReference>
<evidence type="ECO:0000313" key="3">
    <source>
        <dbReference type="Proteomes" id="UP001162131"/>
    </source>
</evidence>
<keyword evidence="3" id="KW-1185">Reference proteome</keyword>
<dbReference type="PROSITE" id="PS50195">
    <property type="entry name" value="PX"/>
    <property type="match status" value="1"/>
</dbReference>
<feature type="domain" description="PX" evidence="1">
    <location>
        <begin position="1"/>
        <end position="108"/>
    </location>
</feature>
<dbReference type="GO" id="GO:0035091">
    <property type="term" value="F:phosphatidylinositol binding"/>
    <property type="evidence" value="ECO:0007669"/>
    <property type="project" value="InterPro"/>
</dbReference>
<evidence type="ECO:0000259" key="1">
    <source>
        <dbReference type="PROSITE" id="PS50195"/>
    </source>
</evidence>
<name>A0AAU9JDI4_9CILI</name>
<dbReference type="InterPro" id="IPR036871">
    <property type="entry name" value="PX_dom_sf"/>
</dbReference>
<protein>
    <recommendedName>
        <fullName evidence="1">PX domain-containing protein</fullName>
    </recommendedName>
</protein>
<comment type="caution">
    <text evidence="2">The sequence shown here is derived from an EMBL/GenBank/DDBJ whole genome shotgun (WGS) entry which is preliminary data.</text>
</comment>
<dbReference type="PANTHER" id="PTHR22775">
    <property type="entry name" value="SORTING NEXIN"/>
    <property type="match status" value="1"/>
</dbReference>
<sequence>MSYLIAINDYQKQQNYIEYILLVKDTQTGETWSIKRRYSVLRKLYESLIKYSQWLDFPPKKFFGNTSPQFIDHRRRELEIYFTELLKIPEIYQVPAFQEFIKPKDRETIRDSGSSILINGERPKRSNKKALTLTYRQIAEDTTTHFIDLSVQPNFLTEEDAERRASTYAQTLNYHDIVFEQVLPEGYEINKTQLDKPIQDIRGRLEKYFQEFASIMAEPLEFEPIISKI</sequence>
<gene>
    <name evidence="2" type="ORF">BSTOLATCC_MIC35077</name>
</gene>
<dbReference type="SMART" id="SM00312">
    <property type="entry name" value="PX"/>
    <property type="match status" value="1"/>
</dbReference>
<organism evidence="2 3">
    <name type="scientific">Blepharisma stoltei</name>
    <dbReference type="NCBI Taxonomy" id="1481888"/>
    <lineage>
        <taxon>Eukaryota</taxon>
        <taxon>Sar</taxon>
        <taxon>Alveolata</taxon>
        <taxon>Ciliophora</taxon>
        <taxon>Postciliodesmatophora</taxon>
        <taxon>Heterotrichea</taxon>
        <taxon>Heterotrichida</taxon>
        <taxon>Blepharismidae</taxon>
        <taxon>Blepharisma</taxon>
    </lineage>
</organism>
<dbReference type="InterPro" id="IPR001683">
    <property type="entry name" value="PX_dom"/>
</dbReference>
<evidence type="ECO:0000313" key="2">
    <source>
        <dbReference type="EMBL" id="CAG9324056.1"/>
    </source>
</evidence>
<dbReference type="PANTHER" id="PTHR22775:SF3">
    <property type="entry name" value="SORTING NEXIN-13"/>
    <property type="match status" value="1"/>
</dbReference>
<dbReference type="AlphaFoldDB" id="A0AAU9JDI4"/>
<dbReference type="CDD" id="cd06093">
    <property type="entry name" value="PX_domain"/>
    <property type="match status" value="1"/>
</dbReference>
<reference evidence="2" key="1">
    <citation type="submission" date="2021-09" db="EMBL/GenBank/DDBJ databases">
        <authorList>
            <consortium name="AG Swart"/>
            <person name="Singh M."/>
            <person name="Singh A."/>
            <person name="Seah K."/>
            <person name="Emmerich C."/>
        </authorList>
    </citation>
    <scope>NUCLEOTIDE SEQUENCE</scope>
    <source>
        <strain evidence="2">ATCC30299</strain>
    </source>
</reference>
<proteinExistence type="predicted"/>
<dbReference type="SUPFAM" id="SSF64268">
    <property type="entry name" value="PX domain"/>
    <property type="match status" value="1"/>
</dbReference>
<dbReference type="Pfam" id="PF00787">
    <property type="entry name" value="PX"/>
    <property type="match status" value="1"/>
</dbReference>